<dbReference type="STRING" id="35608.A0A2U1L5U8"/>
<dbReference type="AlphaFoldDB" id="A0A2U1L5U8"/>
<proteinExistence type="predicted"/>
<dbReference type="OrthoDB" id="1434541at2759"/>
<evidence type="ECO:0000313" key="3">
    <source>
        <dbReference type="EMBL" id="PWA44371.1"/>
    </source>
</evidence>
<reference evidence="3 4" key="1">
    <citation type="journal article" date="2018" name="Mol. Plant">
        <title>The genome of Artemisia annua provides insight into the evolution of Asteraceae family and artemisinin biosynthesis.</title>
        <authorList>
            <person name="Shen Q."/>
            <person name="Zhang L."/>
            <person name="Liao Z."/>
            <person name="Wang S."/>
            <person name="Yan T."/>
            <person name="Shi P."/>
            <person name="Liu M."/>
            <person name="Fu X."/>
            <person name="Pan Q."/>
            <person name="Wang Y."/>
            <person name="Lv Z."/>
            <person name="Lu X."/>
            <person name="Zhang F."/>
            <person name="Jiang W."/>
            <person name="Ma Y."/>
            <person name="Chen M."/>
            <person name="Hao X."/>
            <person name="Li L."/>
            <person name="Tang Y."/>
            <person name="Lv G."/>
            <person name="Zhou Y."/>
            <person name="Sun X."/>
            <person name="Brodelius P.E."/>
            <person name="Rose J.K.C."/>
            <person name="Tang K."/>
        </authorList>
    </citation>
    <scope>NUCLEOTIDE SEQUENCE [LARGE SCALE GENOMIC DNA]</scope>
    <source>
        <strain evidence="4">cv. Huhao1</strain>
        <tissue evidence="3">Leaf</tissue>
    </source>
</reference>
<dbReference type="GO" id="GO:0034220">
    <property type="term" value="P:monoatomic ion transmembrane transport"/>
    <property type="evidence" value="ECO:0007669"/>
    <property type="project" value="UniProtKB-KW"/>
</dbReference>
<protein>
    <submittedName>
        <fullName evidence="3">Potassium channel, voltage-dependent, ELK</fullName>
    </submittedName>
</protein>
<gene>
    <name evidence="3" type="ORF">CTI12_AA527000</name>
</gene>
<keyword evidence="2" id="KW-0472">Membrane</keyword>
<accession>A0A2U1L5U8</accession>
<sequence length="189" mass="21356">MPTSGFIFESAWANFVINLLTFVLAGHVVGACWYLFGLQRVNQCLRNACHNSGFENCKNFIDCGHGNDSGSLKVDLKRTDWMKHVNSTACFSEDGFPYGIYVKAVNLTAKNSIITRYVYSFFWGFQVLQFICQESPLLFFSVGTATFTFCSKWDLNQVFVQLVVYSLKLLSQMSVGVFFIALSVSTIYQ</sequence>
<feature type="transmembrane region" description="Helical" evidence="2">
    <location>
        <begin position="113"/>
        <end position="131"/>
    </location>
</feature>
<keyword evidence="4" id="KW-1185">Reference proteome</keyword>
<keyword evidence="1 3" id="KW-0406">Ion transport</keyword>
<dbReference type="GO" id="GO:0016020">
    <property type="term" value="C:membrane"/>
    <property type="evidence" value="ECO:0007669"/>
    <property type="project" value="UniProtKB-SubCell"/>
</dbReference>
<name>A0A2U1L5U8_ARTAN</name>
<evidence type="ECO:0000256" key="1">
    <source>
        <dbReference type="ARBA" id="ARBA00023303"/>
    </source>
</evidence>
<keyword evidence="1 3" id="KW-0407">Ion channel</keyword>
<keyword evidence="1 3" id="KW-0813">Transport</keyword>
<dbReference type="PANTHER" id="PTHR45651">
    <property type="entry name" value="CYCLIC NUCLEOTIDE-GATED ION CHANNEL 15-RELATED-RELATED"/>
    <property type="match status" value="1"/>
</dbReference>
<keyword evidence="2" id="KW-0812">Transmembrane</keyword>
<evidence type="ECO:0000313" key="4">
    <source>
        <dbReference type="Proteomes" id="UP000245207"/>
    </source>
</evidence>
<evidence type="ECO:0000256" key="2">
    <source>
        <dbReference type="SAM" id="Phobius"/>
    </source>
</evidence>
<keyword evidence="2" id="KW-1133">Transmembrane helix</keyword>
<dbReference type="Proteomes" id="UP000245207">
    <property type="component" value="Unassembled WGS sequence"/>
</dbReference>
<dbReference type="PANTHER" id="PTHR45651:SF11">
    <property type="entry name" value="CYCLIC NUCLEOTIDE-GATED ION CHANNEL 20, CHLOROPLASTIC-RELATED"/>
    <property type="match status" value="1"/>
</dbReference>
<feature type="transmembrane region" description="Helical" evidence="2">
    <location>
        <begin position="167"/>
        <end position="188"/>
    </location>
</feature>
<comment type="caution">
    <text evidence="3">The sequence shown here is derived from an EMBL/GenBank/DDBJ whole genome shotgun (WGS) entry which is preliminary data.</text>
</comment>
<dbReference type="EMBL" id="PKPP01011308">
    <property type="protein sequence ID" value="PWA44371.1"/>
    <property type="molecule type" value="Genomic_DNA"/>
</dbReference>
<feature type="transmembrane region" description="Helical" evidence="2">
    <location>
        <begin position="12"/>
        <end position="36"/>
    </location>
</feature>
<organism evidence="3 4">
    <name type="scientific">Artemisia annua</name>
    <name type="common">Sweet wormwood</name>
    <dbReference type="NCBI Taxonomy" id="35608"/>
    <lineage>
        <taxon>Eukaryota</taxon>
        <taxon>Viridiplantae</taxon>
        <taxon>Streptophyta</taxon>
        <taxon>Embryophyta</taxon>
        <taxon>Tracheophyta</taxon>
        <taxon>Spermatophyta</taxon>
        <taxon>Magnoliopsida</taxon>
        <taxon>eudicotyledons</taxon>
        <taxon>Gunneridae</taxon>
        <taxon>Pentapetalae</taxon>
        <taxon>asterids</taxon>
        <taxon>campanulids</taxon>
        <taxon>Asterales</taxon>
        <taxon>Asteraceae</taxon>
        <taxon>Asteroideae</taxon>
        <taxon>Anthemideae</taxon>
        <taxon>Artemisiinae</taxon>
        <taxon>Artemisia</taxon>
    </lineage>
</organism>